<proteinExistence type="predicted"/>
<dbReference type="Proteomes" id="UP000465846">
    <property type="component" value="Chromosome"/>
</dbReference>
<accession>A0A6C0UG82</accession>
<dbReference type="RefSeq" id="WP_163486408.1">
    <property type="nucleotide sequence ID" value="NZ_CP048739.1"/>
</dbReference>
<reference evidence="2 3" key="1">
    <citation type="submission" date="2020-02" db="EMBL/GenBank/DDBJ databases">
        <title>Whole genome sequence of Halogeometricum borinquense strain wsp4.</title>
        <authorList>
            <person name="Verma D.K."/>
            <person name="Gopal K."/>
            <person name="Prasad E.S."/>
        </authorList>
    </citation>
    <scope>NUCLEOTIDE SEQUENCE [LARGE SCALE GENOMIC DNA]</scope>
    <source>
        <strain evidence="3">wsp4</strain>
    </source>
</reference>
<evidence type="ECO:0000313" key="3">
    <source>
        <dbReference type="Proteomes" id="UP000465846"/>
    </source>
</evidence>
<sequence length="117" mass="12287">MRERFAGLFGLGIGAALGYLVTLPQGDGSLGVITAIVWAIAGKGLLTFPEYWTGRAADHSKFWYGIIGFVTPLIILITPDSAYVTGGLPTVVLLSGIWLGGIHAGVALERENTNGDN</sequence>
<protein>
    <submittedName>
        <fullName evidence="2">Uncharacterized protein</fullName>
    </submittedName>
</protein>
<name>A0A6C0UG82_9EURY</name>
<feature type="transmembrane region" description="Helical" evidence="1">
    <location>
        <begin position="90"/>
        <end position="108"/>
    </location>
</feature>
<gene>
    <name evidence="2" type="ORF">G3I44_09425</name>
</gene>
<evidence type="ECO:0000313" key="2">
    <source>
        <dbReference type="EMBL" id="QIB74482.1"/>
    </source>
</evidence>
<feature type="transmembrane region" description="Helical" evidence="1">
    <location>
        <begin position="28"/>
        <end position="49"/>
    </location>
</feature>
<keyword evidence="1" id="KW-0472">Membrane</keyword>
<dbReference type="GeneID" id="44079620"/>
<organism evidence="2 3">
    <name type="scientific">Halogeometricum borinquense</name>
    <dbReference type="NCBI Taxonomy" id="60847"/>
    <lineage>
        <taxon>Archaea</taxon>
        <taxon>Methanobacteriati</taxon>
        <taxon>Methanobacteriota</taxon>
        <taxon>Stenosarchaea group</taxon>
        <taxon>Halobacteria</taxon>
        <taxon>Halobacteriales</taxon>
        <taxon>Haloferacaceae</taxon>
        <taxon>Halogeometricum</taxon>
    </lineage>
</organism>
<dbReference type="EMBL" id="CP048739">
    <property type="protein sequence ID" value="QIB74482.1"/>
    <property type="molecule type" value="Genomic_DNA"/>
</dbReference>
<feature type="transmembrane region" description="Helical" evidence="1">
    <location>
        <begin position="61"/>
        <end position="78"/>
    </location>
</feature>
<evidence type="ECO:0000256" key="1">
    <source>
        <dbReference type="SAM" id="Phobius"/>
    </source>
</evidence>
<dbReference type="AlphaFoldDB" id="A0A6C0UG82"/>
<keyword evidence="1" id="KW-1133">Transmembrane helix</keyword>
<keyword evidence="1" id="KW-0812">Transmembrane</keyword>